<protein>
    <submittedName>
        <fullName evidence="1">Uncharacterized protein</fullName>
    </submittedName>
</protein>
<name>A0A6L6IZ66_9RHOB</name>
<sequence>MTQIENGGAGEMTAPGPWRVKAPHPINACAYVGKQDGYVEVATCYGGDDDTPQPKDGESWGDQPIRDANARLIALAPTIAAELLDALTRIATLQARVSELEGALKRIAELYQVTHCHAAARAALNTTEGGEG</sequence>
<gene>
    <name evidence="1" type="ORF">GL284_16060</name>
</gene>
<reference evidence="1 2" key="1">
    <citation type="submission" date="2019-11" db="EMBL/GenBank/DDBJ databases">
        <authorList>
            <person name="Dong K."/>
        </authorList>
    </citation>
    <scope>NUCLEOTIDE SEQUENCE [LARGE SCALE GENOMIC DNA]</scope>
    <source>
        <strain evidence="1 2">DK608</strain>
    </source>
</reference>
<dbReference type="AlphaFoldDB" id="A0A6L6IZ66"/>
<dbReference type="RefSeq" id="WP_155045662.1">
    <property type="nucleotide sequence ID" value="NZ_WMIH01000016.1"/>
</dbReference>
<comment type="caution">
    <text evidence="1">The sequence shown here is derived from an EMBL/GenBank/DDBJ whole genome shotgun (WGS) entry which is preliminary data.</text>
</comment>
<evidence type="ECO:0000313" key="1">
    <source>
        <dbReference type="EMBL" id="MTH65786.1"/>
    </source>
</evidence>
<keyword evidence="2" id="KW-1185">Reference proteome</keyword>
<evidence type="ECO:0000313" key="2">
    <source>
        <dbReference type="Proteomes" id="UP000478740"/>
    </source>
</evidence>
<accession>A0A6L6IZ66</accession>
<dbReference type="Proteomes" id="UP000478740">
    <property type="component" value="Unassembled WGS sequence"/>
</dbReference>
<dbReference type="EMBL" id="WMII01000016">
    <property type="protein sequence ID" value="MTH65786.1"/>
    <property type="molecule type" value="Genomic_DNA"/>
</dbReference>
<organism evidence="1 2">
    <name type="scientific">Paracoccus shanxieyensis</name>
    <dbReference type="NCBI Taxonomy" id="2675752"/>
    <lineage>
        <taxon>Bacteria</taxon>
        <taxon>Pseudomonadati</taxon>
        <taxon>Pseudomonadota</taxon>
        <taxon>Alphaproteobacteria</taxon>
        <taxon>Rhodobacterales</taxon>
        <taxon>Paracoccaceae</taxon>
        <taxon>Paracoccus</taxon>
    </lineage>
</organism>
<proteinExistence type="predicted"/>